<feature type="region of interest" description="Disordered" evidence="1">
    <location>
        <begin position="349"/>
        <end position="373"/>
    </location>
</feature>
<dbReference type="SMART" id="SM00320">
    <property type="entry name" value="WD40"/>
    <property type="match status" value="4"/>
</dbReference>
<dbReference type="InterPro" id="IPR015943">
    <property type="entry name" value="WD40/YVTN_repeat-like_dom_sf"/>
</dbReference>
<reference evidence="2 3" key="1">
    <citation type="journal article" date="2008" name="Nature">
        <title>Comparative genomics of the neglected human malaria parasite Plasmodium vivax.</title>
        <authorList>
            <person name="Carlton J.M."/>
            <person name="Adams J.H."/>
            <person name="Silva J.C."/>
            <person name="Bidwell S.L."/>
            <person name="Lorenzi H."/>
            <person name="Caler E."/>
            <person name="Crabtree J."/>
            <person name="Angiuoli S.V."/>
            <person name="Merino E.F."/>
            <person name="Amedeo P."/>
            <person name="Cheng Q."/>
            <person name="Coulson R.M."/>
            <person name="Crabb B.S."/>
            <person name="Del Portillo H.A."/>
            <person name="Essien K."/>
            <person name="Feldblyum T.V."/>
            <person name="Fernandez-Becerra C."/>
            <person name="Gilson P.R."/>
            <person name="Gueye A.H."/>
            <person name="Guo X."/>
            <person name="Kang'a S."/>
            <person name="Kooij T.W."/>
            <person name="Korsinczky M."/>
            <person name="Meyer E.V."/>
            <person name="Nene V."/>
            <person name="Paulsen I."/>
            <person name="White O."/>
            <person name="Ralph S.A."/>
            <person name="Ren Q."/>
            <person name="Sargeant T.J."/>
            <person name="Salzberg S.L."/>
            <person name="Stoeckert C.J."/>
            <person name="Sullivan S.A."/>
            <person name="Yamamoto M.M."/>
            <person name="Hoffman S.L."/>
            <person name="Wortman J.R."/>
            <person name="Gardner M.J."/>
            <person name="Galinski M.R."/>
            <person name="Barnwell J.W."/>
            <person name="Fraser-Liggett C.M."/>
        </authorList>
    </citation>
    <scope>NUCLEOTIDE SEQUENCE [LARGE SCALE GENOMIC DNA]</scope>
    <source>
        <strain evidence="2 3">Salvador I</strain>
    </source>
</reference>
<dbReference type="InterPro" id="IPR001680">
    <property type="entry name" value="WD40_rpt"/>
</dbReference>
<dbReference type="GeneID" id="5473408"/>
<dbReference type="InterPro" id="IPR046351">
    <property type="entry name" value="UTP4"/>
</dbReference>
<proteinExistence type="predicted"/>
<dbReference type="AlphaFoldDB" id="A5K7Y2"/>
<sequence length="1175" mass="133084">MTTVHRAGEGPQGAQRILRNFYRRTNDKQQLSMNLTEFKFYDYESKELRAVEPSPCRKYICICDSFGVIYIYQIFKNEFLYLQQLHAHLSKSSIISVMWISKKNRKKKKKKKKKHLFMHNECKDYVLAITTLCGEIVLYDLQTQKRLQSISSNGSISCAKLNNSLQYFGTTNLDGYFYLYNIYSNAGGRIYNCFDRFHEVSGESDVSDASDVRSVSDAYSSDRSDAYSSDRSDANAAYRSNHSGDDAQARPGKKIKLSSDLTEYLEEEDASSQGEEAESAPTVAPQARHVFSPPSRKTERKSQTGETLNLFITNRFKCKEKLVCLYFVDELKSREVLLSTLQGGKKKKKTKLSGDAVGGEEESGDDRYAEGPPLRNGVRELERSYHSYNHYVLLGSEESKIYKYNITSKLCEGVFKGVNEKAIIWDVLYVYRTDEVVCVDNSGSLTIFDYRTFSVKYFFSHHLYKAVSLAKTLDEDYLFTAGVDRYIIKYARTSVHDGGGAFSNVSIRQEVATRGKRTAQMIGGKLNGHAAPLNEATNVGSHAEEEQFFLHKVKESKELNKNWYRINKRSVHFTDIKRIVLLRENFIVSISDDMSFCLYDTCNQVSRYFQIGNAELNRGVYFSPNLKTIFCAHAWGISIHYNGSLISIGGRSSGDGSSPQNAGVISRKDLEQINAANYKQIAKISFAKNEFVNTCMLSEDATKIACKTNRKLSLYHFSIEDLTICNYDLSNLAASKVYSFAFLESNLLVLSFARCHFGKGRGEEVGEEGEETENLLGEGHFPGGEDNNQEAYELYEYVQDDEVVRGGNSADDYSYTYHVAIYDIDLKEVVEEVQVERTLCQLKKYNGGKIIICTDEQKNVFLFFRSFKKYLQRCFKLCDFNLSRRNIHRSYLFSTVVESLLFIFTLDNFVYVYALCYETASLSFLKTRGVRKFRLSEYRDVSLVDLGLPGAGGPHLGEAAVQDAAQDAAKPLPPPPATFQRKYCLLLRSCDKMRLLGLNISKDLAIDVQLTDVKSAFHCDGDAVEQYYLSSLNFRYNFLNTKQLYFEDASLYHLLLCAMRRERRRGGAADRLGIADRLHASDQLDDADGSPTYDALKGDAAQTGGQHTTEEPTEEPASTDPLQLSLQSLKNIKTKNILNVRVLYTPQGDVVLLLCVPQNIDCTLISVADTKKYVQ</sequence>
<dbReference type="GO" id="GO:0030686">
    <property type="term" value="C:90S preribosome"/>
    <property type="evidence" value="ECO:0007669"/>
    <property type="project" value="InterPro"/>
</dbReference>
<comment type="caution">
    <text evidence="2">The sequence shown here is derived from an EMBL/GenBank/DDBJ whole genome shotgun (WGS) entry which is preliminary data.</text>
</comment>
<dbReference type="STRING" id="126793.A5K7Y2"/>
<feature type="region of interest" description="Disordered" evidence="1">
    <location>
        <begin position="220"/>
        <end position="304"/>
    </location>
</feature>
<evidence type="ECO:0000313" key="3">
    <source>
        <dbReference type="Proteomes" id="UP000008333"/>
    </source>
</evidence>
<dbReference type="GO" id="GO:0032040">
    <property type="term" value="C:small-subunit processome"/>
    <property type="evidence" value="ECO:0007669"/>
    <property type="project" value="TreeGrafter"/>
</dbReference>
<dbReference type="PANTHER" id="PTHR44163:SF1">
    <property type="entry name" value="U3 SMALL NUCLEOLAR RNA-ASSOCIATED PROTEIN 4 HOMOLOG"/>
    <property type="match status" value="1"/>
</dbReference>
<gene>
    <name evidence="2" type="ORF">PVX_082610</name>
</gene>
<feature type="compositionally biased region" description="Basic and acidic residues" evidence="1">
    <location>
        <begin position="220"/>
        <end position="233"/>
    </location>
</feature>
<dbReference type="InterPro" id="IPR036322">
    <property type="entry name" value="WD40_repeat_dom_sf"/>
</dbReference>
<dbReference type="SUPFAM" id="SSF50978">
    <property type="entry name" value="WD40 repeat-like"/>
    <property type="match status" value="2"/>
</dbReference>
<dbReference type="GO" id="GO:0000462">
    <property type="term" value="P:maturation of SSU-rRNA from tricistronic rRNA transcript (SSU-rRNA, 5.8S rRNA, LSU-rRNA)"/>
    <property type="evidence" value="ECO:0007669"/>
    <property type="project" value="InterPro"/>
</dbReference>
<dbReference type="VEuPathDB" id="PlasmoDB:PVX_082610"/>
<accession>A5K7Y2</accession>
<dbReference type="EMBL" id="AAKM01000009">
    <property type="protein sequence ID" value="EDL44396.1"/>
    <property type="molecule type" value="Genomic_DNA"/>
</dbReference>
<protein>
    <recommendedName>
        <fullName evidence="4">U3 small nucleolar RNA-associated protein 4</fullName>
    </recommendedName>
</protein>
<dbReference type="Gene3D" id="2.130.10.10">
    <property type="entry name" value="YVTN repeat-like/Quinoprotein amine dehydrogenase"/>
    <property type="match status" value="2"/>
</dbReference>
<dbReference type="InParanoid" id="A5K7Y2"/>
<dbReference type="KEGG" id="pvx:PVX_082610"/>
<dbReference type="GO" id="GO:0034455">
    <property type="term" value="C:t-UTP complex"/>
    <property type="evidence" value="ECO:0007669"/>
    <property type="project" value="TreeGrafter"/>
</dbReference>
<dbReference type="Proteomes" id="UP000008333">
    <property type="component" value="Unassembled WGS sequence"/>
</dbReference>
<dbReference type="PANTHER" id="PTHR44163">
    <property type="entry name" value="U3 SMALL NUCLEOLAR RNA-ASSOCIATED PROTEIN 4 HOMOLOG"/>
    <property type="match status" value="1"/>
</dbReference>
<organism evidence="2 3">
    <name type="scientific">Plasmodium vivax (strain Salvador I)</name>
    <dbReference type="NCBI Taxonomy" id="126793"/>
    <lineage>
        <taxon>Eukaryota</taxon>
        <taxon>Sar</taxon>
        <taxon>Alveolata</taxon>
        <taxon>Apicomplexa</taxon>
        <taxon>Aconoidasida</taxon>
        <taxon>Haemosporida</taxon>
        <taxon>Plasmodiidae</taxon>
        <taxon>Plasmodium</taxon>
        <taxon>Plasmodium (Plasmodium)</taxon>
    </lineage>
</organism>
<evidence type="ECO:0000256" key="1">
    <source>
        <dbReference type="SAM" id="MobiDB-lite"/>
    </source>
</evidence>
<evidence type="ECO:0000313" key="2">
    <source>
        <dbReference type="EMBL" id="EDL44396.1"/>
    </source>
</evidence>
<dbReference type="GO" id="GO:0003723">
    <property type="term" value="F:RNA binding"/>
    <property type="evidence" value="ECO:0007669"/>
    <property type="project" value="TreeGrafter"/>
</dbReference>
<evidence type="ECO:0008006" key="4">
    <source>
        <dbReference type="Google" id="ProtNLM"/>
    </source>
</evidence>
<feature type="compositionally biased region" description="Acidic residues" evidence="1">
    <location>
        <begin position="263"/>
        <end position="278"/>
    </location>
</feature>
<name>A5K7Y2_PLAVS</name>
<dbReference type="OMA" id="SIMWISK"/>
<dbReference type="PhylomeDB" id="A5K7Y2"/>
<keyword evidence="3" id="KW-1185">Reference proteome</keyword>
<dbReference type="RefSeq" id="XP_001614123.1">
    <property type="nucleotide sequence ID" value="XM_001614073.1"/>
</dbReference>
<dbReference type="FunCoup" id="A5K7Y2">
    <property type="interactions" value="655"/>
</dbReference>
<feature type="region of interest" description="Disordered" evidence="1">
    <location>
        <begin position="1083"/>
        <end position="1121"/>
    </location>
</feature>